<keyword evidence="2" id="KW-0479">Metal-binding</keyword>
<comment type="cofactor">
    <cofactor evidence="1">
        <name>[4Fe-4S] cluster</name>
        <dbReference type="ChEBI" id="CHEBI:49883"/>
    </cofactor>
</comment>
<evidence type="ECO:0000256" key="2">
    <source>
        <dbReference type="ARBA" id="ARBA00022723"/>
    </source>
</evidence>
<name>A0A1T4ZQ97_9FIRM</name>
<evidence type="ECO:0000256" key="3">
    <source>
        <dbReference type="ARBA" id="ARBA00023004"/>
    </source>
</evidence>
<dbReference type="GO" id="GO:0046872">
    <property type="term" value="F:metal ion binding"/>
    <property type="evidence" value="ECO:0007669"/>
    <property type="project" value="UniProtKB-KW"/>
</dbReference>
<dbReference type="AlphaFoldDB" id="A0A1T4ZQ97"/>
<dbReference type="RefSeq" id="WP_079588226.1">
    <property type="nucleotide sequence ID" value="NZ_FUYN01000001.1"/>
</dbReference>
<reference evidence="7" key="1">
    <citation type="submission" date="2017-02" db="EMBL/GenBank/DDBJ databases">
        <authorList>
            <person name="Varghese N."/>
            <person name="Submissions S."/>
        </authorList>
    </citation>
    <scope>NUCLEOTIDE SEQUENCE [LARGE SCALE GENOMIC DNA]</scope>
    <source>
        <strain evidence="7">ATCC 35199</strain>
    </source>
</reference>
<dbReference type="PANTHER" id="PTHR32329">
    <property type="entry name" value="BIFUNCTIONAL PROTEIN [INCLUDES 2-HYDROXYACYL-COA DEHYDRATASE (N-TER) AND ITS ACTIVATOR DOMAIN (C_TERM)-RELATED"/>
    <property type="match status" value="1"/>
</dbReference>
<dbReference type="SUPFAM" id="SSF53067">
    <property type="entry name" value="Actin-like ATPase domain"/>
    <property type="match status" value="1"/>
</dbReference>
<evidence type="ECO:0000259" key="5">
    <source>
        <dbReference type="Pfam" id="PF01869"/>
    </source>
</evidence>
<dbReference type="OrthoDB" id="9778513at2"/>
<sequence length="256" mass="27458">MLIVGIDSGSTTTKGVLLENNSIIKTLIEPTGYNPKSTIMSIHSELTKGKEAYTVTTGYGRNLLENADKSITEITCHAKGASYLCKGIDAVIDIGGQDSKAIMLSSDGQVIDFLMNDKCAAGTGRFIEVMMKILHKDIGHIDSFIKDKTAVKISSMCTVFAESEVISLLANNNDPGNIAKGIIDSICIRTSNFAKKMPINSKSKVFFSGGLAKSNEVRLLLAEKLNCEVVTHEYAQYVGAIGAAVIGNQKANKILM</sequence>
<evidence type="ECO:0000313" key="7">
    <source>
        <dbReference type="Proteomes" id="UP000243406"/>
    </source>
</evidence>
<dbReference type="Gene3D" id="3.30.420.40">
    <property type="match status" value="2"/>
</dbReference>
<dbReference type="NCBIfam" id="TIGR00241">
    <property type="entry name" value="CoA_E_activ"/>
    <property type="match status" value="1"/>
</dbReference>
<evidence type="ECO:0000256" key="4">
    <source>
        <dbReference type="ARBA" id="ARBA00023014"/>
    </source>
</evidence>
<dbReference type="InterPro" id="IPR043129">
    <property type="entry name" value="ATPase_NBD"/>
</dbReference>
<dbReference type="InterPro" id="IPR008275">
    <property type="entry name" value="CoA_E_activase_dom"/>
</dbReference>
<feature type="domain" description="ATPase BadF/BadG/BcrA/BcrD type" evidence="5">
    <location>
        <begin position="4"/>
        <end position="247"/>
    </location>
</feature>
<accession>A0A1T4ZQ97</accession>
<proteinExistence type="predicted"/>
<dbReference type="Pfam" id="PF01869">
    <property type="entry name" value="BcrAD_BadFG"/>
    <property type="match status" value="1"/>
</dbReference>
<evidence type="ECO:0000313" key="6">
    <source>
        <dbReference type="EMBL" id="SKB24964.1"/>
    </source>
</evidence>
<keyword evidence="3" id="KW-0408">Iron</keyword>
<organism evidence="6 7">
    <name type="scientific">Acetoanaerobium noterae</name>
    <dbReference type="NCBI Taxonomy" id="745369"/>
    <lineage>
        <taxon>Bacteria</taxon>
        <taxon>Bacillati</taxon>
        <taxon>Bacillota</taxon>
        <taxon>Clostridia</taxon>
        <taxon>Peptostreptococcales</taxon>
        <taxon>Filifactoraceae</taxon>
        <taxon>Acetoanaerobium</taxon>
    </lineage>
</organism>
<keyword evidence="4" id="KW-0411">Iron-sulfur</keyword>
<dbReference type="InterPro" id="IPR051805">
    <property type="entry name" value="Dehydratase_Activator_Redct"/>
</dbReference>
<protein>
    <submittedName>
        <fullName evidence="6">CoA-substrate-specific enzyme activase, putative</fullName>
    </submittedName>
</protein>
<dbReference type="GO" id="GO:0051536">
    <property type="term" value="F:iron-sulfur cluster binding"/>
    <property type="evidence" value="ECO:0007669"/>
    <property type="project" value="UniProtKB-KW"/>
</dbReference>
<dbReference type="CDD" id="cd24036">
    <property type="entry name" value="ASKHA_NBD_BcrAD_BadFG_HgdC_HadI"/>
    <property type="match status" value="1"/>
</dbReference>
<dbReference type="InterPro" id="IPR002731">
    <property type="entry name" value="ATPase_BadF"/>
</dbReference>
<dbReference type="PANTHER" id="PTHR32329:SF2">
    <property type="entry name" value="BIFUNCTIONAL PROTEIN [INCLUDES 2-HYDROXYACYL-COA DEHYDRATASE (N-TER) AND ITS ACTIVATOR DOMAIN (C_TERM)"/>
    <property type="match status" value="1"/>
</dbReference>
<dbReference type="EMBL" id="FUYN01000001">
    <property type="protein sequence ID" value="SKB24964.1"/>
    <property type="molecule type" value="Genomic_DNA"/>
</dbReference>
<gene>
    <name evidence="6" type="ORF">SAMN02745120_0223</name>
</gene>
<keyword evidence="7" id="KW-1185">Reference proteome</keyword>
<dbReference type="Proteomes" id="UP000243406">
    <property type="component" value="Unassembled WGS sequence"/>
</dbReference>
<evidence type="ECO:0000256" key="1">
    <source>
        <dbReference type="ARBA" id="ARBA00001966"/>
    </source>
</evidence>